<name>A0A7C3MAS1_ARCFL</name>
<sequence length="116" mass="13782">MEETKRIEAELNEYYALSILAIAMNDREAYEGFQRIANEKYWPLFFRKMMFSTSLFFLLLTPYMILTTVFVDPDAFMYTMVTAISYFTARLGLGFILDSFNAWKKAREARRNFDKC</sequence>
<protein>
    <submittedName>
        <fullName evidence="2">Uncharacterized protein</fullName>
    </submittedName>
</protein>
<organism evidence="2">
    <name type="scientific">Archaeoglobus fulgidus</name>
    <dbReference type="NCBI Taxonomy" id="2234"/>
    <lineage>
        <taxon>Archaea</taxon>
        <taxon>Methanobacteriati</taxon>
        <taxon>Methanobacteriota</taxon>
        <taxon>Archaeoglobi</taxon>
        <taxon>Archaeoglobales</taxon>
        <taxon>Archaeoglobaceae</taxon>
        <taxon>Archaeoglobus</taxon>
    </lineage>
</organism>
<evidence type="ECO:0000256" key="1">
    <source>
        <dbReference type="SAM" id="Phobius"/>
    </source>
</evidence>
<feature type="transmembrane region" description="Helical" evidence="1">
    <location>
        <begin position="76"/>
        <end position="97"/>
    </location>
</feature>
<keyword evidence="1" id="KW-1133">Transmembrane helix</keyword>
<reference evidence="2" key="1">
    <citation type="journal article" date="2020" name="mSystems">
        <title>Genome- and Community-Level Interaction Insights into Carbon Utilization and Element Cycling Functions of Hydrothermarchaeota in Hydrothermal Sediment.</title>
        <authorList>
            <person name="Zhou Z."/>
            <person name="Liu Y."/>
            <person name="Xu W."/>
            <person name="Pan J."/>
            <person name="Luo Z.H."/>
            <person name="Li M."/>
        </authorList>
    </citation>
    <scope>NUCLEOTIDE SEQUENCE [LARGE SCALE GENOMIC DNA]</scope>
    <source>
        <strain evidence="2">SpSt-87</strain>
    </source>
</reference>
<feature type="transmembrane region" description="Helical" evidence="1">
    <location>
        <begin position="49"/>
        <end position="70"/>
    </location>
</feature>
<proteinExistence type="predicted"/>
<dbReference type="EMBL" id="DTLB01000020">
    <property type="protein sequence ID" value="HFW31999.1"/>
    <property type="molecule type" value="Genomic_DNA"/>
</dbReference>
<evidence type="ECO:0000313" key="2">
    <source>
        <dbReference type="EMBL" id="HFW31999.1"/>
    </source>
</evidence>
<accession>A0A7C3MAS1</accession>
<gene>
    <name evidence="2" type="ORF">ENW66_03480</name>
</gene>
<keyword evidence="1" id="KW-0812">Transmembrane</keyword>
<dbReference type="AlphaFoldDB" id="A0A7C3MAS1"/>
<keyword evidence="1" id="KW-0472">Membrane</keyword>
<comment type="caution">
    <text evidence="2">The sequence shown here is derived from an EMBL/GenBank/DDBJ whole genome shotgun (WGS) entry which is preliminary data.</text>
</comment>